<name>A0A8C6FFM3_MOSMO</name>
<sequence length="61" mass="7023">KIPWSRKWQFTPKALRCAALSSGISQSAKGNICQYETNEYIHSDLLEKNTGKQRSIIRLRT</sequence>
<evidence type="ECO:0000313" key="2">
    <source>
        <dbReference type="Proteomes" id="UP000694544"/>
    </source>
</evidence>
<organism evidence="1 2">
    <name type="scientific">Moschus moschiferus</name>
    <name type="common">Siberian musk deer</name>
    <name type="synonym">Moschus sibiricus</name>
    <dbReference type="NCBI Taxonomy" id="68415"/>
    <lineage>
        <taxon>Eukaryota</taxon>
        <taxon>Metazoa</taxon>
        <taxon>Chordata</taxon>
        <taxon>Craniata</taxon>
        <taxon>Vertebrata</taxon>
        <taxon>Euteleostomi</taxon>
        <taxon>Mammalia</taxon>
        <taxon>Eutheria</taxon>
        <taxon>Laurasiatheria</taxon>
        <taxon>Artiodactyla</taxon>
        <taxon>Ruminantia</taxon>
        <taxon>Pecora</taxon>
        <taxon>Moschidae</taxon>
        <taxon>Moschus</taxon>
    </lineage>
</organism>
<reference evidence="1" key="1">
    <citation type="submission" date="2025-08" db="UniProtKB">
        <authorList>
            <consortium name="Ensembl"/>
        </authorList>
    </citation>
    <scope>IDENTIFICATION</scope>
</reference>
<reference evidence="1" key="2">
    <citation type="submission" date="2025-09" db="UniProtKB">
        <authorList>
            <consortium name="Ensembl"/>
        </authorList>
    </citation>
    <scope>IDENTIFICATION</scope>
</reference>
<evidence type="ECO:0000313" key="1">
    <source>
        <dbReference type="Ensembl" id="ENSMMSP00000002629.1"/>
    </source>
</evidence>
<proteinExistence type="predicted"/>
<dbReference type="AlphaFoldDB" id="A0A8C6FFM3"/>
<accession>A0A8C6FFM3</accession>
<dbReference type="Ensembl" id="ENSMMST00000002865.1">
    <property type="protein sequence ID" value="ENSMMSP00000002629.1"/>
    <property type="gene ID" value="ENSMMSG00000002027.1"/>
</dbReference>
<dbReference type="Proteomes" id="UP000694544">
    <property type="component" value="Unplaced"/>
</dbReference>
<keyword evidence="2" id="KW-1185">Reference proteome</keyword>
<protein>
    <submittedName>
        <fullName evidence="1">Uncharacterized protein</fullName>
    </submittedName>
</protein>